<dbReference type="SUPFAM" id="SSF74650">
    <property type="entry name" value="Galactose mutarotase-like"/>
    <property type="match status" value="1"/>
</dbReference>
<dbReference type="GO" id="GO:2001070">
    <property type="term" value="F:starch binding"/>
    <property type="evidence" value="ECO:0007669"/>
    <property type="project" value="InterPro"/>
</dbReference>
<keyword evidence="5" id="KW-1185">Reference proteome</keyword>
<dbReference type="Pfam" id="PF09137">
    <property type="entry name" value="Glucodextran_N"/>
    <property type="match status" value="1"/>
</dbReference>
<accession>A0A926RUX6</accession>
<feature type="domain" description="Carbohydrate binding module family 25" evidence="3">
    <location>
        <begin position="740"/>
        <end position="819"/>
    </location>
</feature>
<dbReference type="AlphaFoldDB" id="A0A926RUX6"/>
<name>A0A926RUX6_9BACL</name>
<dbReference type="Gene3D" id="1.50.10.10">
    <property type="match status" value="1"/>
</dbReference>
<keyword evidence="2" id="KW-0732">Signal</keyword>
<dbReference type="InterPro" id="IPR012341">
    <property type="entry name" value="6hp_glycosidase-like_sf"/>
</dbReference>
<feature type="region of interest" description="Disordered" evidence="1">
    <location>
        <begin position="28"/>
        <end position="48"/>
    </location>
</feature>
<dbReference type="Gene3D" id="2.70.98.10">
    <property type="match status" value="1"/>
</dbReference>
<dbReference type="Gene3D" id="2.60.40.10">
    <property type="entry name" value="Immunoglobulins"/>
    <property type="match status" value="2"/>
</dbReference>
<dbReference type="GO" id="GO:0016757">
    <property type="term" value="F:glycosyltransferase activity"/>
    <property type="evidence" value="ECO:0007669"/>
    <property type="project" value="UniProtKB-ARBA"/>
</dbReference>
<dbReference type="InterPro" id="IPR015220">
    <property type="entry name" value="Glucodextranase_N"/>
</dbReference>
<evidence type="ECO:0000256" key="1">
    <source>
        <dbReference type="SAM" id="MobiDB-lite"/>
    </source>
</evidence>
<evidence type="ECO:0000313" key="5">
    <source>
        <dbReference type="Proteomes" id="UP000661691"/>
    </source>
</evidence>
<dbReference type="GO" id="GO:0005975">
    <property type="term" value="P:carbohydrate metabolic process"/>
    <property type="evidence" value="ECO:0007669"/>
    <property type="project" value="InterPro"/>
</dbReference>
<dbReference type="SUPFAM" id="SSF48208">
    <property type="entry name" value="Six-hairpin glycosidases"/>
    <property type="match status" value="1"/>
</dbReference>
<feature type="domain" description="Carbohydrate binding module family 25" evidence="3">
    <location>
        <begin position="834"/>
        <end position="914"/>
    </location>
</feature>
<dbReference type="SMART" id="SM01066">
    <property type="entry name" value="CBM_25"/>
    <property type="match status" value="2"/>
</dbReference>
<dbReference type="InterPro" id="IPR005085">
    <property type="entry name" value="CBM25"/>
</dbReference>
<dbReference type="Pfam" id="PF00723">
    <property type="entry name" value="Glyco_hydro_15"/>
    <property type="match status" value="1"/>
</dbReference>
<comment type="caution">
    <text evidence="4">The sequence shown here is derived from an EMBL/GenBank/DDBJ whole genome shotgun (WGS) entry which is preliminary data.</text>
</comment>
<proteinExistence type="predicted"/>
<dbReference type="PANTHER" id="PTHR31616">
    <property type="entry name" value="TREHALASE"/>
    <property type="match status" value="1"/>
</dbReference>
<feature type="chain" id="PRO_5037756749" evidence="2">
    <location>
        <begin position="25"/>
        <end position="915"/>
    </location>
</feature>
<gene>
    <name evidence="4" type="ORF">IC620_14330</name>
</gene>
<dbReference type="Pfam" id="PF16760">
    <property type="entry name" value="CBM53"/>
    <property type="match status" value="2"/>
</dbReference>
<dbReference type="RefSeq" id="WP_191142585.1">
    <property type="nucleotide sequence ID" value="NZ_JACXAH010000027.1"/>
</dbReference>
<feature type="signal peptide" evidence="2">
    <location>
        <begin position="1"/>
        <end position="24"/>
    </location>
</feature>
<dbReference type="Proteomes" id="UP000661691">
    <property type="component" value="Unassembled WGS sequence"/>
</dbReference>
<dbReference type="InterPro" id="IPR011613">
    <property type="entry name" value="GH15-like"/>
</dbReference>
<sequence>MPRRLVRVMVMLILTITLFTPALASSMTAETAPGGPGANSVWSPGDKEWMGSSVNTQSKVWFTGTDGIITEVFYPTLDTANVQDLQFMVGDADHTWVDEEKSQTHTVKQVDPKALMWEVTSEDRDQRWRLTKKIFTDPTQHTLIQRVTFQALAGNVNDYNLYVLHNPSMNNSGANNHAKTIAHQNRTMLVASKQDKVSALGLSLPWKNNQVSNAFVGVNDGWQDLLGGQNPDYEMTYTYDAAYNGNVAQMGMVDMGNGNETSVSFDLVLGFGANENEALQATTASLNQVSAAETNYITEWHTYTNDLDSQGGAADDQYYLATMLLKASQDKTYGGIVAGLGNPWGDSVSADEGKHGGYHLVWARDLYKFANSLIVAGDTQTANRAVDFLFHTQMDQQTGRFPQNSWNDGTPYWNATQMDEQGMPIILAWKLKRQDLWPKVQKTADYIVNTGPWTQQERWEENAGFSPATIAAQIAGLVCAADMAKQNGDLNRANTYLSKADEWQAKVNEWTFTTSGVYGDGQYYLRIDENGNPNDGQTIHIANGGGSYDERAIVDMSFLELVRMGVKKPTDPHITKSLAVVDAVIKQSIPGKGDAWFRYNHDGYGEKADGSNYTGAGVGRLWPIFTAERGIYEIANGNSGDAYLATLKKFSSSTGTLPEQVWDLNAPSGKTPGTPTGSMQALNWSMGEYINLLASIHQGKPVGIPSVVQERYESNDPPPHDTTPHSGYQVDYDSKLLKRGQELKVYYKGALQNESNLILHWGNNEWHDVTQTSMRKRSDGFWEATIQIPTDANQLNFVFWNGNQSWDNNKGRDWYLPVYTDQNPVLINPAPQANKTTTITYRGELSPSSRSITLHWGVSGWQQTQNTSMTPNRDGSWSATITLPSNSYSINMAFKNQSNQWDNRNRLDYSYTVTQ</sequence>
<dbReference type="EMBL" id="JACXAH010000027">
    <property type="protein sequence ID" value="MBD1373528.1"/>
    <property type="molecule type" value="Genomic_DNA"/>
</dbReference>
<dbReference type="PANTHER" id="PTHR31616:SF0">
    <property type="entry name" value="GLUCAN 1,4-ALPHA-GLUCOSIDASE"/>
    <property type="match status" value="1"/>
</dbReference>
<dbReference type="InterPro" id="IPR014718">
    <property type="entry name" value="GH-type_carb-bd"/>
</dbReference>
<evidence type="ECO:0000256" key="2">
    <source>
        <dbReference type="SAM" id="SignalP"/>
    </source>
</evidence>
<evidence type="ECO:0000259" key="3">
    <source>
        <dbReference type="SMART" id="SM01066"/>
    </source>
</evidence>
<dbReference type="CDD" id="cd07430">
    <property type="entry name" value="GH15_N"/>
    <property type="match status" value="1"/>
</dbReference>
<dbReference type="InterPro" id="IPR008928">
    <property type="entry name" value="6-hairpin_glycosidase_sf"/>
</dbReference>
<organism evidence="4 5">
    <name type="scientific">Polycladospora coralii</name>
    <dbReference type="NCBI Taxonomy" id="2771432"/>
    <lineage>
        <taxon>Bacteria</taxon>
        <taxon>Bacillati</taxon>
        <taxon>Bacillota</taxon>
        <taxon>Bacilli</taxon>
        <taxon>Bacillales</taxon>
        <taxon>Thermoactinomycetaceae</taxon>
        <taxon>Polycladospora</taxon>
    </lineage>
</organism>
<reference evidence="5" key="1">
    <citation type="submission" date="2022-10" db="EMBL/GenBank/DDBJ databases">
        <title>A novel bacterium of genus Hazenella, isolated from South China Sea.</title>
        <authorList>
            <person name="Huang H."/>
            <person name="Mo K."/>
            <person name="Hu Y."/>
        </authorList>
    </citation>
    <scope>NUCLEOTIDE SEQUENCE [LARGE SCALE GENOMIC DNA]</scope>
    <source>
        <strain evidence="5">IB182357</strain>
    </source>
</reference>
<dbReference type="InterPro" id="IPR013783">
    <property type="entry name" value="Ig-like_fold"/>
</dbReference>
<protein>
    <submittedName>
        <fullName evidence="4">Amylase</fullName>
    </submittedName>
</protein>
<evidence type="ECO:0000313" key="4">
    <source>
        <dbReference type="EMBL" id="MBD1373528.1"/>
    </source>
</evidence>
<dbReference type="InterPro" id="IPR011013">
    <property type="entry name" value="Gal_mutarotase_sf_dom"/>
</dbReference>
<dbReference type="GO" id="GO:0004553">
    <property type="term" value="F:hydrolase activity, hydrolyzing O-glycosyl compounds"/>
    <property type="evidence" value="ECO:0007669"/>
    <property type="project" value="UniProtKB-ARBA"/>
</dbReference>